<evidence type="ECO:0000313" key="2">
    <source>
        <dbReference type="EMBL" id="TLV19970.1"/>
    </source>
</evidence>
<dbReference type="Gene3D" id="3.30.70.100">
    <property type="match status" value="1"/>
</dbReference>
<evidence type="ECO:0000313" key="3">
    <source>
        <dbReference type="Proteomes" id="UP000307430"/>
    </source>
</evidence>
<sequence>MSTFEIRTYTLKSAAAAMAYQTIWLKHIESLHHFGVTTHGVFSAPDDPRRVIALVSYEEGASAGDVTERYMASELFQADMAGFDFSDFVSVEATALLPAPFSPLK</sequence>
<keyword evidence="3" id="KW-1185">Reference proteome</keyword>
<dbReference type="AlphaFoldDB" id="A0A5R9LKI5"/>
<evidence type="ECO:0000259" key="1">
    <source>
        <dbReference type="Pfam" id="PF07978"/>
    </source>
</evidence>
<dbReference type="InterPro" id="IPR012577">
    <property type="entry name" value="NIPSNAP"/>
</dbReference>
<gene>
    <name evidence="2" type="ORF">FE839_09180</name>
</gene>
<reference evidence="2 3" key="1">
    <citation type="submission" date="2019-05" db="EMBL/GenBank/DDBJ databases">
        <title>Genome sequence of Klebsiella sp strain TOUT106.</title>
        <authorList>
            <person name="Rahi P."/>
            <person name="Chaudhari D."/>
        </authorList>
    </citation>
    <scope>NUCLEOTIDE SEQUENCE [LARGE SCALE GENOMIC DNA]</scope>
    <source>
        <strain evidence="2 3">TOUT106</strain>
    </source>
</reference>
<proteinExistence type="predicted"/>
<dbReference type="Pfam" id="PF07978">
    <property type="entry name" value="NIPSNAP"/>
    <property type="match status" value="1"/>
</dbReference>
<dbReference type="SUPFAM" id="SSF54909">
    <property type="entry name" value="Dimeric alpha+beta barrel"/>
    <property type="match status" value="1"/>
</dbReference>
<accession>A0A5R9LKI5</accession>
<feature type="domain" description="NIPSNAP" evidence="1">
    <location>
        <begin position="4"/>
        <end position="103"/>
    </location>
</feature>
<dbReference type="InterPro" id="IPR011008">
    <property type="entry name" value="Dimeric_a/b-barrel"/>
</dbReference>
<dbReference type="Proteomes" id="UP000307430">
    <property type="component" value="Unassembled WGS sequence"/>
</dbReference>
<organism evidence="2 3">
    <name type="scientific">Klebsiella indica</name>
    <dbReference type="NCBI Taxonomy" id="2582917"/>
    <lineage>
        <taxon>Bacteria</taxon>
        <taxon>Pseudomonadati</taxon>
        <taxon>Pseudomonadota</taxon>
        <taxon>Gammaproteobacteria</taxon>
        <taxon>Enterobacterales</taxon>
        <taxon>Enterobacteriaceae</taxon>
        <taxon>Klebsiella/Raoultella group</taxon>
        <taxon>Klebsiella</taxon>
    </lineage>
</organism>
<dbReference type="RefSeq" id="WP_138360528.1">
    <property type="nucleotide sequence ID" value="NZ_VCHQ01000010.1"/>
</dbReference>
<dbReference type="EMBL" id="VCHQ01000010">
    <property type="protein sequence ID" value="TLV19970.1"/>
    <property type="molecule type" value="Genomic_DNA"/>
</dbReference>
<comment type="caution">
    <text evidence="2">The sequence shown here is derived from an EMBL/GenBank/DDBJ whole genome shotgun (WGS) entry which is preliminary data.</text>
</comment>
<name>A0A5R9LKI5_9ENTR</name>
<protein>
    <submittedName>
        <fullName evidence="2">NIPSNAP family containing protein</fullName>
    </submittedName>
</protein>